<name>A0A7V0IAD8_DESA2</name>
<comment type="subcellular location">
    <subcellularLocation>
        <location evidence="2">Membrane</location>
        <topology evidence="2">Multi-pass membrane protein</topology>
    </subcellularLocation>
</comment>
<dbReference type="InterPro" id="IPR041489">
    <property type="entry name" value="PDZ_6"/>
</dbReference>
<dbReference type="AlphaFoldDB" id="A0A7V0IAD8"/>
<comment type="cofactor">
    <cofactor evidence="1 11">
        <name>Zn(2+)</name>
        <dbReference type="ChEBI" id="CHEBI:29105"/>
    </cofactor>
</comment>
<dbReference type="Gene3D" id="2.30.42.10">
    <property type="match status" value="1"/>
</dbReference>
<keyword evidence="4" id="KW-0645">Protease</keyword>
<feature type="transmembrane region" description="Helical" evidence="11">
    <location>
        <begin position="275"/>
        <end position="297"/>
    </location>
</feature>
<dbReference type="PROSITE" id="PS50106">
    <property type="entry name" value="PDZ"/>
    <property type="match status" value="1"/>
</dbReference>
<evidence type="ECO:0000256" key="9">
    <source>
        <dbReference type="ARBA" id="ARBA00023049"/>
    </source>
</evidence>
<proteinExistence type="inferred from homology"/>
<dbReference type="Proteomes" id="UP000885706">
    <property type="component" value="Unassembled WGS sequence"/>
</dbReference>
<keyword evidence="10 11" id="KW-0472">Membrane</keyword>
<keyword evidence="9 11" id="KW-0482">Metalloprotease</keyword>
<dbReference type="EMBL" id="DQWQ01000086">
    <property type="protein sequence ID" value="HDD35546.1"/>
    <property type="molecule type" value="Genomic_DNA"/>
</dbReference>
<dbReference type="SMART" id="SM00228">
    <property type="entry name" value="PDZ"/>
    <property type="match status" value="1"/>
</dbReference>
<evidence type="ECO:0000256" key="11">
    <source>
        <dbReference type="RuleBase" id="RU362031"/>
    </source>
</evidence>
<feature type="domain" description="PDZ" evidence="12">
    <location>
        <begin position="127"/>
        <end position="180"/>
    </location>
</feature>
<dbReference type="InterPro" id="IPR008915">
    <property type="entry name" value="Peptidase_M50"/>
</dbReference>
<evidence type="ECO:0000259" key="12">
    <source>
        <dbReference type="PROSITE" id="PS50106"/>
    </source>
</evidence>
<comment type="similarity">
    <text evidence="3 11">Belongs to the peptidase M50B family.</text>
</comment>
<dbReference type="InterPro" id="IPR001478">
    <property type="entry name" value="PDZ"/>
</dbReference>
<evidence type="ECO:0000256" key="5">
    <source>
        <dbReference type="ARBA" id="ARBA00022692"/>
    </source>
</evidence>
<evidence type="ECO:0000256" key="6">
    <source>
        <dbReference type="ARBA" id="ARBA00022801"/>
    </source>
</evidence>
<keyword evidence="6 11" id="KW-0378">Hydrolase</keyword>
<dbReference type="InterPro" id="IPR036034">
    <property type="entry name" value="PDZ_sf"/>
</dbReference>
<evidence type="ECO:0000256" key="10">
    <source>
        <dbReference type="ARBA" id="ARBA00023136"/>
    </source>
</evidence>
<organism evidence="13">
    <name type="scientific">Desulfofervidus auxilii</name>
    <dbReference type="NCBI Taxonomy" id="1621989"/>
    <lineage>
        <taxon>Bacteria</taxon>
        <taxon>Pseudomonadati</taxon>
        <taxon>Thermodesulfobacteriota</taxon>
        <taxon>Candidatus Desulfofervidia</taxon>
        <taxon>Candidatus Desulfofervidales</taxon>
        <taxon>Candidatus Desulfofervidaceae</taxon>
        <taxon>Candidatus Desulfofervidus</taxon>
    </lineage>
</organism>
<keyword evidence="8 11" id="KW-1133">Transmembrane helix</keyword>
<dbReference type="GO" id="GO:0046872">
    <property type="term" value="F:metal ion binding"/>
    <property type="evidence" value="ECO:0007669"/>
    <property type="project" value="UniProtKB-KW"/>
</dbReference>
<evidence type="ECO:0000256" key="2">
    <source>
        <dbReference type="ARBA" id="ARBA00004141"/>
    </source>
</evidence>
<dbReference type="GO" id="GO:0006508">
    <property type="term" value="P:proteolysis"/>
    <property type="evidence" value="ECO:0007669"/>
    <property type="project" value="UniProtKB-KW"/>
</dbReference>
<reference evidence="13" key="1">
    <citation type="journal article" date="2020" name="mSystems">
        <title>Genome- and Community-Level Interaction Insights into Carbon Utilization and Element Cycling Functions of Hydrothermarchaeota in Hydrothermal Sediment.</title>
        <authorList>
            <person name="Zhou Z."/>
            <person name="Liu Y."/>
            <person name="Xu W."/>
            <person name="Pan J."/>
            <person name="Luo Z.H."/>
            <person name="Li M."/>
        </authorList>
    </citation>
    <scope>NUCLEOTIDE SEQUENCE [LARGE SCALE GENOMIC DNA]</scope>
    <source>
        <strain evidence="13">HyVt-113</strain>
    </source>
</reference>
<dbReference type="PANTHER" id="PTHR42837">
    <property type="entry name" value="REGULATOR OF SIGMA-E PROTEASE RSEP"/>
    <property type="match status" value="1"/>
</dbReference>
<dbReference type="CDD" id="cd06163">
    <property type="entry name" value="S2P-M50_PDZ_RseP-like"/>
    <property type="match status" value="1"/>
</dbReference>
<keyword evidence="11" id="KW-0479">Metal-binding</keyword>
<dbReference type="Pfam" id="PF17820">
    <property type="entry name" value="PDZ_6"/>
    <property type="match status" value="1"/>
</dbReference>
<gene>
    <name evidence="13" type="primary">rseP</name>
    <name evidence="13" type="ORF">ENF30_01965</name>
</gene>
<dbReference type="GO" id="GO:0016020">
    <property type="term" value="C:membrane"/>
    <property type="evidence" value="ECO:0007669"/>
    <property type="project" value="UniProtKB-SubCell"/>
</dbReference>
<evidence type="ECO:0000256" key="8">
    <source>
        <dbReference type="ARBA" id="ARBA00022989"/>
    </source>
</evidence>
<dbReference type="GO" id="GO:0004222">
    <property type="term" value="F:metalloendopeptidase activity"/>
    <property type="evidence" value="ECO:0007669"/>
    <property type="project" value="InterPro"/>
</dbReference>
<protein>
    <recommendedName>
        <fullName evidence="11">Zinc metalloprotease</fullName>
        <ecNumber evidence="11">3.4.24.-</ecNumber>
    </recommendedName>
</protein>
<evidence type="ECO:0000256" key="7">
    <source>
        <dbReference type="ARBA" id="ARBA00022833"/>
    </source>
</evidence>
<feature type="transmembrane region" description="Helical" evidence="11">
    <location>
        <begin position="325"/>
        <end position="343"/>
    </location>
</feature>
<evidence type="ECO:0000256" key="4">
    <source>
        <dbReference type="ARBA" id="ARBA00022670"/>
    </source>
</evidence>
<comment type="caution">
    <text evidence="13">The sequence shown here is derived from an EMBL/GenBank/DDBJ whole genome shotgun (WGS) entry which is preliminary data.</text>
</comment>
<keyword evidence="5 11" id="KW-0812">Transmembrane</keyword>
<dbReference type="CDD" id="cd23081">
    <property type="entry name" value="cpPDZ_EcRseP-like"/>
    <property type="match status" value="1"/>
</dbReference>
<sequence length="356" mass="39121">MPIIWTVVILGLLIFVHEWGHFLAARLCRVSVKTFSLGFGPKLIRKRFGETEYAVSAFPLGGYVKLLGESIGEYVPEEERYHAFLYQPLLKRAFIVLAGPLFNILFALVTFVLIFGIKGKPILLPKVGAVQPHSPAAKAGLKKGDVIIAVNKMPIESWDELAQGIRQSKGHLNLTIKRNGKVFFVTVMPKVERLKTILGDIVEHPVIGIVAAGEIKIRHLKTQKAVLEGVKQTWSTAKLTLIAIKNLILGKISLKMLAGPVGIVQLTTQQAKAGIAALFAFAALLSINLGIINLFPIPILDGGHLFLFAIEAVRRRPLSPKTVEITNKVGIAILAFLMIMVMYNDILRIIKNTPLP</sequence>
<feature type="transmembrane region" description="Helical" evidence="11">
    <location>
        <begin position="93"/>
        <end position="117"/>
    </location>
</feature>
<accession>A0A7V0IAD8</accession>
<dbReference type="NCBIfam" id="TIGR00054">
    <property type="entry name" value="RIP metalloprotease RseP"/>
    <property type="match status" value="1"/>
</dbReference>
<dbReference type="EC" id="3.4.24.-" evidence="11"/>
<dbReference type="SUPFAM" id="SSF50156">
    <property type="entry name" value="PDZ domain-like"/>
    <property type="match status" value="1"/>
</dbReference>
<dbReference type="Pfam" id="PF02163">
    <property type="entry name" value="Peptidase_M50"/>
    <property type="match status" value="1"/>
</dbReference>
<evidence type="ECO:0000256" key="1">
    <source>
        <dbReference type="ARBA" id="ARBA00001947"/>
    </source>
</evidence>
<keyword evidence="7 11" id="KW-0862">Zinc</keyword>
<dbReference type="PANTHER" id="PTHR42837:SF2">
    <property type="entry name" value="MEMBRANE METALLOPROTEASE ARASP2, CHLOROPLASTIC-RELATED"/>
    <property type="match status" value="1"/>
</dbReference>
<evidence type="ECO:0000256" key="3">
    <source>
        <dbReference type="ARBA" id="ARBA00007931"/>
    </source>
</evidence>
<evidence type="ECO:0000313" key="13">
    <source>
        <dbReference type="EMBL" id="HDD35546.1"/>
    </source>
</evidence>
<dbReference type="InterPro" id="IPR004387">
    <property type="entry name" value="Pept_M50_Zn"/>
</dbReference>